<evidence type="ECO:0000256" key="5">
    <source>
        <dbReference type="ARBA" id="ARBA00022801"/>
    </source>
</evidence>
<protein>
    <submittedName>
        <fullName evidence="8">Phage protein</fullName>
    </submittedName>
</protein>
<proteinExistence type="inferred from homology"/>
<evidence type="ECO:0000256" key="2">
    <source>
        <dbReference type="ARBA" id="ARBA00022649"/>
    </source>
</evidence>
<dbReference type="SUPFAM" id="SSF54786">
    <property type="entry name" value="YcfA/nrd intein domain"/>
    <property type="match status" value="1"/>
</dbReference>
<dbReference type="Pfam" id="PF07927">
    <property type="entry name" value="HicA_toxin"/>
    <property type="match status" value="1"/>
</dbReference>
<evidence type="ECO:0000256" key="4">
    <source>
        <dbReference type="ARBA" id="ARBA00022759"/>
    </source>
</evidence>
<dbReference type="GO" id="GO:0016787">
    <property type="term" value="F:hydrolase activity"/>
    <property type="evidence" value="ECO:0007669"/>
    <property type="project" value="UniProtKB-KW"/>
</dbReference>
<sequence>MRILCVFCIDIYIVYVYNISIESEVSNMPMTPKQMIKLLKKNGFYEVSQNGSHKKFRDNNGHQTIVPMHNKDLGKGLEDTILKQAGLK</sequence>
<name>Q1CQX8_STRPC</name>
<dbReference type="InterPro" id="IPR038570">
    <property type="entry name" value="HicA_sf"/>
</dbReference>
<dbReference type="EMBL" id="CP000259">
    <property type="protein sequence ID" value="ABF31753.1"/>
    <property type="molecule type" value="Genomic_DNA"/>
</dbReference>
<keyword evidence="2" id="KW-1277">Toxin-antitoxin system</keyword>
<keyword evidence="7" id="KW-0346">Stress response</keyword>
<evidence type="ECO:0000256" key="6">
    <source>
        <dbReference type="ARBA" id="ARBA00022884"/>
    </source>
</evidence>
<dbReference type="PANTHER" id="PTHR34873:SF3">
    <property type="entry name" value="ADDICTION MODULE TOXIN, HICA FAMILY"/>
    <property type="match status" value="1"/>
</dbReference>
<dbReference type="PANTHER" id="PTHR34873">
    <property type="entry name" value="SSR1766 PROTEIN"/>
    <property type="match status" value="1"/>
</dbReference>
<accession>Q1CQX8</accession>
<dbReference type="Gene3D" id="3.30.920.30">
    <property type="entry name" value="Hypothetical protein"/>
    <property type="match status" value="1"/>
</dbReference>
<dbReference type="GO" id="GO:0003729">
    <property type="term" value="F:mRNA binding"/>
    <property type="evidence" value="ECO:0007669"/>
    <property type="project" value="InterPro"/>
</dbReference>
<keyword evidence="5" id="KW-0378">Hydrolase</keyword>
<keyword evidence="6" id="KW-0694">RNA-binding</keyword>
<gene>
    <name evidence="8" type="ordered locus">MGAS9429_Spy0565</name>
</gene>
<keyword evidence="3" id="KW-0540">Nuclease</keyword>
<dbReference type="GO" id="GO:0004519">
    <property type="term" value="F:endonuclease activity"/>
    <property type="evidence" value="ECO:0007669"/>
    <property type="project" value="UniProtKB-KW"/>
</dbReference>
<organism evidence="8 9">
    <name type="scientific">Streptococcus pyogenes serotype M12 (strain MGAS9429)</name>
    <dbReference type="NCBI Taxonomy" id="370551"/>
    <lineage>
        <taxon>Bacteria</taxon>
        <taxon>Bacillati</taxon>
        <taxon>Bacillota</taxon>
        <taxon>Bacilli</taxon>
        <taxon>Lactobacillales</taxon>
        <taxon>Streptococcaceae</taxon>
        <taxon>Streptococcus</taxon>
    </lineage>
</organism>
<evidence type="ECO:0000256" key="3">
    <source>
        <dbReference type="ARBA" id="ARBA00022722"/>
    </source>
</evidence>
<reference evidence="8 9" key="1">
    <citation type="journal article" date="2006" name="Proc. Natl. Acad. Sci. U.S.A.">
        <title>Molecular genetic anatomy of inter- and intraserotype variation in the human bacterial pathogen group A Streptococcus.</title>
        <authorList>
            <person name="Beres S.B."/>
            <person name="Richter E.W."/>
            <person name="Nagiec M.J."/>
            <person name="Sumby P."/>
            <person name="Porcella S.F."/>
            <person name="DeLeo F.R."/>
            <person name="Musser J.M."/>
        </authorList>
    </citation>
    <scope>NUCLEOTIDE SEQUENCE [LARGE SCALE GENOMIC DNA]</scope>
    <source>
        <strain evidence="8 9">MGAS9429</strain>
    </source>
</reference>
<comment type="similarity">
    <text evidence="1">Belongs to the HicA mRNA interferase family.</text>
</comment>
<dbReference type="InterPro" id="IPR012933">
    <property type="entry name" value="HicA_mRNA_interferase"/>
</dbReference>
<dbReference type="AlphaFoldDB" id="Q1CQX8"/>
<keyword evidence="4" id="KW-0255">Endonuclease</keyword>
<dbReference type="KEGG" id="spk:MGAS9429_Spy0565"/>
<evidence type="ECO:0000256" key="1">
    <source>
        <dbReference type="ARBA" id="ARBA00006620"/>
    </source>
</evidence>
<evidence type="ECO:0000313" key="9">
    <source>
        <dbReference type="Proteomes" id="UP000002433"/>
    </source>
</evidence>
<evidence type="ECO:0000256" key="7">
    <source>
        <dbReference type="ARBA" id="ARBA00023016"/>
    </source>
</evidence>
<evidence type="ECO:0000313" key="8">
    <source>
        <dbReference type="EMBL" id="ABF31753.1"/>
    </source>
</evidence>
<dbReference type="HOGENOM" id="CLU_164851_4_0_9"/>
<dbReference type="Proteomes" id="UP000002433">
    <property type="component" value="Chromosome"/>
</dbReference>